<proteinExistence type="predicted"/>
<dbReference type="Gene3D" id="3.40.50.450">
    <property type="match status" value="1"/>
</dbReference>
<protein>
    <recommendedName>
        <fullName evidence="3">Nucleoside 2-deoxyribosyltransferase</fullName>
    </recommendedName>
</protein>
<evidence type="ECO:0000313" key="2">
    <source>
        <dbReference type="Proteomes" id="UP000229390"/>
    </source>
</evidence>
<sequence length="125" mass="14160">MRIFIGIKHYSDNRNAELIRGIKEIITSLGHEPYSFIDEGEFADEKVMMRKAFRSLEESGALILEASEPSFGAGIEAGYAFAKNKKIIVVAKEESSLSRTLRGVSDFYVFYKDFKDLKEKLKGII</sequence>
<accession>A0A2M6T098</accession>
<dbReference type="AlphaFoldDB" id="A0A2M6T098"/>
<evidence type="ECO:0000313" key="1">
    <source>
        <dbReference type="EMBL" id="PIS38604.1"/>
    </source>
</evidence>
<dbReference type="EMBL" id="PEYE01000047">
    <property type="protein sequence ID" value="PIS38604.1"/>
    <property type="molecule type" value="Genomic_DNA"/>
</dbReference>
<reference evidence="2" key="1">
    <citation type="submission" date="2017-09" db="EMBL/GenBank/DDBJ databases">
        <title>Depth-based differentiation of microbial function through sediment-hosted aquifers and enrichment of novel symbionts in the deep terrestrial subsurface.</title>
        <authorList>
            <person name="Probst A.J."/>
            <person name="Ladd B."/>
            <person name="Jarett J.K."/>
            <person name="Geller-Mcgrath D.E."/>
            <person name="Sieber C.M.K."/>
            <person name="Emerson J.B."/>
            <person name="Anantharaman K."/>
            <person name="Thomas B.C."/>
            <person name="Malmstrom R."/>
            <person name="Stieglmeier M."/>
            <person name="Klingl A."/>
            <person name="Woyke T."/>
            <person name="Ryan C.M."/>
            <person name="Banfield J.F."/>
        </authorList>
    </citation>
    <scope>NUCLEOTIDE SEQUENCE [LARGE SCALE GENOMIC DNA]</scope>
</reference>
<name>A0A2M6T098_9BACT</name>
<dbReference type="Proteomes" id="UP000229390">
    <property type="component" value="Unassembled WGS sequence"/>
</dbReference>
<dbReference type="SUPFAM" id="SSF52309">
    <property type="entry name" value="N-(deoxy)ribosyltransferase-like"/>
    <property type="match status" value="1"/>
</dbReference>
<organism evidence="1 2">
    <name type="scientific">Candidatus Nealsonbacteria bacterium CG08_land_8_20_14_0_20_43_11</name>
    <dbReference type="NCBI Taxonomy" id="1974706"/>
    <lineage>
        <taxon>Bacteria</taxon>
        <taxon>Candidatus Nealsoniibacteriota</taxon>
    </lineage>
</organism>
<comment type="caution">
    <text evidence="1">The sequence shown here is derived from an EMBL/GenBank/DDBJ whole genome shotgun (WGS) entry which is preliminary data.</text>
</comment>
<evidence type="ECO:0008006" key="3">
    <source>
        <dbReference type="Google" id="ProtNLM"/>
    </source>
</evidence>
<gene>
    <name evidence="1" type="ORF">COT34_02800</name>
</gene>